<evidence type="ECO:0000256" key="4">
    <source>
        <dbReference type="ARBA" id="ARBA00023014"/>
    </source>
</evidence>
<dbReference type="SFLD" id="SFLDG01067">
    <property type="entry name" value="SPASM/twitch_domain_containing"/>
    <property type="match status" value="1"/>
</dbReference>
<evidence type="ECO:0000259" key="5">
    <source>
        <dbReference type="Pfam" id="PF04055"/>
    </source>
</evidence>
<dbReference type="InterPro" id="IPR058240">
    <property type="entry name" value="rSAM_sf"/>
</dbReference>
<comment type="caution">
    <text evidence="6">The sequence shown here is derived from an EMBL/GenBank/DDBJ whole genome shotgun (WGS) entry which is preliminary data.</text>
</comment>
<evidence type="ECO:0000313" key="7">
    <source>
        <dbReference type="Proteomes" id="UP001223390"/>
    </source>
</evidence>
<keyword evidence="7" id="KW-1185">Reference proteome</keyword>
<evidence type="ECO:0000256" key="1">
    <source>
        <dbReference type="ARBA" id="ARBA00022691"/>
    </source>
</evidence>
<dbReference type="InterPro" id="IPR007197">
    <property type="entry name" value="rSAM"/>
</dbReference>
<dbReference type="PANTHER" id="PTHR11228">
    <property type="entry name" value="RADICAL SAM DOMAIN PROTEIN"/>
    <property type="match status" value="1"/>
</dbReference>
<keyword evidence="1" id="KW-0949">S-adenosyl-L-methionine</keyword>
<dbReference type="InterPro" id="IPR013785">
    <property type="entry name" value="Aldolase_TIM"/>
</dbReference>
<dbReference type="SFLD" id="SFLDS00029">
    <property type="entry name" value="Radical_SAM"/>
    <property type="match status" value="1"/>
</dbReference>
<dbReference type="PANTHER" id="PTHR11228:SF7">
    <property type="entry name" value="PQQA PEPTIDE CYCLASE"/>
    <property type="match status" value="1"/>
</dbReference>
<organism evidence="6 7">
    <name type="scientific">Streptomyces katrae</name>
    <dbReference type="NCBI Taxonomy" id="68223"/>
    <lineage>
        <taxon>Bacteria</taxon>
        <taxon>Bacillati</taxon>
        <taxon>Actinomycetota</taxon>
        <taxon>Actinomycetes</taxon>
        <taxon>Kitasatosporales</taxon>
        <taxon>Streptomycetaceae</taxon>
        <taxon>Streptomyces</taxon>
    </lineage>
</organism>
<feature type="domain" description="Radical SAM core" evidence="5">
    <location>
        <begin position="138"/>
        <end position="283"/>
    </location>
</feature>
<dbReference type="Gene3D" id="3.20.20.70">
    <property type="entry name" value="Aldolase class I"/>
    <property type="match status" value="1"/>
</dbReference>
<evidence type="ECO:0000313" key="6">
    <source>
        <dbReference type="EMBL" id="MDK9496130.1"/>
    </source>
</evidence>
<name>A0ABT7GR99_9ACTN</name>
<dbReference type="InterPro" id="IPR050377">
    <property type="entry name" value="Radical_SAM_PqqE_MftC-like"/>
</dbReference>
<dbReference type="RefSeq" id="WP_285341669.1">
    <property type="nucleotide sequence ID" value="NZ_JASITI010000010.1"/>
</dbReference>
<accession>A0ABT7GR99</accession>
<gene>
    <name evidence="6" type="ORF">QEZ40_000472</name>
</gene>
<reference evidence="6 7" key="1">
    <citation type="submission" date="2023-05" db="EMBL/GenBank/DDBJ databases">
        <title>Sequencing and Assembly of Streptomyces sp. NP73.</title>
        <authorList>
            <person name="Konwar A.N."/>
            <person name="Saikia K."/>
            <person name="Thakur D."/>
        </authorList>
    </citation>
    <scope>NUCLEOTIDE SEQUENCE [LARGE SCALE GENOMIC DNA]</scope>
    <source>
        <strain evidence="6 7">NP73</strain>
    </source>
</reference>
<sequence length="325" mass="34890">MPRSPAPPPAPLVMAETGCRAGRSPASMLQTCPYLSSVRPGADPRLVYLTDTTGPETPTGPHPPAAAAFGIVGLDRTIVWQDDAEVLDLLRYAASGPRATDELVTRFGPGRVFAAVGREWLQDPARLCQDYRVVSGEIEVTAHCNWGCVSCPVATDPKPRRTMPMPLFEEIIGKLAAAGAQYVTFQFFNEPTLDRHFAARLEVLAARGMPLALYSNASALTADKIAALQRTGVLKHLIVNIPSAEKAEFNRLTGSRHFRHTMGNTEAALAAGLPVQVVVNGVGARLERNLEGVERHFTPLGAEVYPSLTCDRAGELGGETPRTST</sequence>
<dbReference type="Proteomes" id="UP001223390">
    <property type="component" value="Unassembled WGS sequence"/>
</dbReference>
<dbReference type="CDD" id="cd01335">
    <property type="entry name" value="Radical_SAM"/>
    <property type="match status" value="1"/>
</dbReference>
<keyword evidence="4" id="KW-0411">Iron-sulfur</keyword>
<dbReference type="SUPFAM" id="SSF102114">
    <property type="entry name" value="Radical SAM enzymes"/>
    <property type="match status" value="1"/>
</dbReference>
<keyword evidence="3" id="KW-0408">Iron</keyword>
<keyword evidence="2" id="KW-0479">Metal-binding</keyword>
<evidence type="ECO:0000256" key="3">
    <source>
        <dbReference type="ARBA" id="ARBA00023004"/>
    </source>
</evidence>
<dbReference type="EMBL" id="JASITI010000010">
    <property type="protein sequence ID" value="MDK9496130.1"/>
    <property type="molecule type" value="Genomic_DNA"/>
</dbReference>
<evidence type="ECO:0000256" key="2">
    <source>
        <dbReference type="ARBA" id="ARBA00022723"/>
    </source>
</evidence>
<protein>
    <submittedName>
        <fullName evidence="6">Radical SAM protein</fullName>
    </submittedName>
</protein>
<proteinExistence type="predicted"/>
<dbReference type="Pfam" id="PF04055">
    <property type="entry name" value="Radical_SAM"/>
    <property type="match status" value="1"/>
</dbReference>